<evidence type="ECO:0000256" key="3">
    <source>
        <dbReference type="SAM" id="SignalP"/>
    </source>
</evidence>
<feature type="signal peptide" evidence="3">
    <location>
        <begin position="1"/>
        <end position="17"/>
    </location>
</feature>
<dbReference type="EMBL" id="JAEAOA010001102">
    <property type="protein sequence ID" value="KAK3604736.1"/>
    <property type="molecule type" value="Genomic_DNA"/>
</dbReference>
<keyword evidence="2" id="KW-0472">Membrane</keyword>
<dbReference type="Proteomes" id="UP001195483">
    <property type="component" value="Unassembled WGS sequence"/>
</dbReference>
<feature type="compositionally biased region" description="Low complexity" evidence="1">
    <location>
        <begin position="200"/>
        <end position="213"/>
    </location>
</feature>
<evidence type="ECO:0000313" key="5">
    <source>
        <dbReference type="Proteomes" id="UP001195483"/>
    </source>
</evidence>
<reference evidence="4" key="1">
    <citation type="journal article" date="2021" name="Genome Biol. Evol.">
        <title>A High-Quality Reference Genome for a Parasitic Bivalve with Doubly Uniparental Inheritance (Bivalvia: Unionida).</title>
        <authorList>
            <person name="Smith C.H."/>
        </authorList>
    </citation>
    <scope>NUCLEOTIDE SEQUENCE</scope>
    <source>
        <strain evidence="4">CHS0354</strain>
    </source>
</reference>
<sequence length="540" mass="59687">MYFIVFLLVTFPTGTISGPRYISDWVLMNRSNTSSLRQTFTHNFGLLPVKCDVQVMAGPSTNNTGFVFPGVGSSHGDNDQDNSGNQRGGVICFYTENNVMLVAASGSGGYIVHTGEKVWTDEHQQKSTQAKVRVRLWHQDDLPPASGDSNWFPMSSNDPSLRYKSWTHNLAIEPDFVSVQIKCQSNTTSLQNWVGEGQGSSMSRLPSNPSSTSTPSNWGGLIFGFNDVEVRVWAPKMEGKIMSIYDGWGNYDYPSFGSECTRGDVRILVWEPLTSDMCTEVQDQDITTSENKTHEFDICNTLDLDKELLVVQVQAIDGANVGFNFYGFGAAMIDFRYNFGGIVYAYNTSRVRIWHPRTEYLIYIDDLWGNGTSPIQNSKMAKIRIKVWKVTSVTQSTTDTTQITSESTEATTTTTIASTSAVETTTSTSHSTTTTTETQNITLTTTPKKKIFLVPCVKISCNGKGTLNTTEFNQMISEISVSSKNTSKNRRSLTSAPDKRKSPQAIGIVSAIVLSVLLVLILSSDFARLVSNRMSGKKRH</sequence>
<keyword evidence="2" id="KW-0812">Transmembrane</keyword>
<gene>
    <name evidence="4" type="ORF">CHS0354_017842</name>
</gene>
<proteinExistence type="predicted"/>
<name>A0AAE0T6V8_9BIVA</name>
<dbReference type="AlphaFoldDB" id="A0AAE0T6V8"/>
<feature type="chain" id="PRO_5042092281" evidence="3">
    <location>
        <begin position="18"/>
        <end position="540"/>
    </location>
</feature>
<feature type="region of interest" description="Disordered" evidence="1">
    <location>
        <begin position="194"/>
        <end position="213"/>
    </location>
</feature>
<evidence type="ECO:0000256" key="1">
    <source>
        <dbReference type="SAM" id="MobiDB-lite"/>
    </source>
</evidence>
<protein>
    <submittedName>
        <fullName evidence="4">Uncharacterized protein</fullName>
    </submittedName>
</protein>
<comment type="caution">
    <text evidence="4">The sequence shown here is derived from an EMBL/GenBank/DDBJ whole genome shotgun (WGS) entry which is preliminary data.</text>
</comment>
<feature type="transmembrane region" description="Helical" evidence="2">
    <location>
        <begin position="505"/>
        <end position="530"/>
    </location>
</feature>
<reference evidence="4" key="2">
    <citation type="journal article" date="2021" name="Genome Biol. Evol.">
        <title>Developing a high-quality reference genome for a parasitic bivalve with doubly uniparental inheritance (Bivalvia: Unionida).</title>
        <authorList>
            <person name="Smith C.H."/>
        </authorList>
    </citation>
    <scope>NUCLEOTIDE SEQUENCE</scope>
    <source>
        <strain evidence="4">CHS0354</strain>
        <tissue evidence="4">Mantle</tissue>
    </source>
</reference>
<organism evidence="4 5">
    <name type="scientific">Potamilus streckersoni</name>
    <dbReference type="NCBI Taxonomy" id="2493646"/>
    <lineage>
        <taxon>Eukaryota</taxon>
        <taxon>Metazoa</taxon>
        <taxon>Spiralia</taxon>
        <taxon>Lophotrochozoa</taxon>
        <taxon>Mollusca</taxon>
        <taxon>Bivalvia</taxon>
        <taxon>Autobranchia</taxon>
        <taxon>Heteroconchia</taxon>
        <taxon>Palaeoheterodonta</taxon>
        <taxon>Unionida</taxon>
        <taxon>Unionoidea</taxon>
        <taxon>Unionidae</taxon>
        <taxon>Ambleminae</taxon>
        <taxon>Lampsilini</taxon>
        <taxon>Potamilus</taxon>
    </lineage>
</organism>
<evidence type="ECO:0000313" key="4">
    <source>
        <dbReference type="EMBL" id="KAK3604736.1"/>
    </source>
</evidence>
<keyword evidence="2" id="KW-1133">Transmembrane helix</keyword>
<reference evidence="4" key="3">
    <citation type="submission" date="2023-05" db="EMBL/GenBank/DDBJ databases">
        <authorList>
            <person name="Smith C.H."/>
        </authorList>
    </citation>
    <scope>NUCLEOTIDE SEQUENCE</scope>
    <source>
        <strain evidence="4">CHS0354</strain>
        <tissue evidence="4">Mantle</tissue>
    </source>
</reference>
<keyword evidence="3" id="KW-0732">Signal</keyword>
<evidence type="ECO:0000256" key="2">
    <source>
        <dbReference type="SAM" id="Phobius"/>
    </source>
</evidence>
<accession>A0AAE0T6V8</accession>
<keyword evidence="5" id="KW-1185">Reference proteome</keyword>